<dbReference type="STRING" id="453582.SAMN05421580_101359"/>
<name>A0A1N7J511_9RHOB</name>
<dbReference type="Pfam" id="PF01381">
    <property type="entry name" value="HTH_3"/>
    <property type="match status" value="1"/>
</dbReference>
<dbReference type="RefSeq" id="WP_076483311.1">
    <property type="nucleotide sequence ID" value="NZ_FTOG01000001.1"/>
</dbReference>
<proteinExistence type="predicted"/>
<dbReference type="Proteomes" id="UP000186221">
    <property type="component" value="Unassembled WGS sequence"/>
</dbReference>
<dbReference type="SUPFAM" id="SSF47413">
    <property type="entry name" value="lambda repressor-like DNA-binding domains"/>
    <property type="match status" value="1"/>
</dbReference>
<reference evidence="3" key="1">
    <citation type="submission" date="2017-01" db="EMBL/GenBank/DDBJ databases">
        <authorList>
            <person name="Varghese N."/>
            <person name="Submissions S."/>
        </authorList>
    </citation>
    <scope>NUCLEOTIDE SEQUENCE [LARGE SCALE GENOMIC DNA]</scope>
    <source>
        <strain evidence="3">DSM 19945</strain>
    </source>
</reference>
<evidence type="ECO:0000313" key="2">
    <source>
        <dbReference type="EMBL" id="SIS44445.1"/>
    </source>
</evidence>
<dbReference type="GO" id="GO:0003677">
    <property type="term" value="F:DNA binding"/>
    <property type="evidence" value="ECO:0007669"/>
    <property type="project" value="InterPro"/>
</dbReference>
<dbReference type="InterPro" id="IPR010982">
    <property type="entry name" value="Lambda_DNA-bd_dom_sf"/>
</dbReference>
<dbReference type="PROSITE" id="PS50943">
    <property type="entry name" value="HTH_CROC1"/>
    <property type="match status" value="1"/>
</dbReference>
<keyword evidence="3" id="KW-1185">Reference proteome</keyword>
<sequence>MTALKERLSNTAARTGAEPDYWTQVAWLNAGASPLMAWRRAARFSVQDLAEISGISAQTITAAEARQQALSPAQMATLATALGLSPGDLED</sequence>
<evidence type="ECO:0000313" key="3">
    <source>
        <dbReference type="Proteomes" id="UP000186221"/>
    </source>
</evidence>
<dbReference type="Gene3D" id="1.10.260.40">
    <property type="entry name" value="lambda repressor-like DNA-binding domains"/>
    <property type="match status" value="1"/>
</dbReference>
<dbReference type="EMBL" id="FTOG01000001">
    <property type="protein sequence ID" value="SIS44445.1"/>
    <property type="molecule type" value="Genomic_DNA"/>
</dbReference>
<dbReference type="InterPro" id="IPR001387">
    <property type="entry name" value="Cro/C1-type_HTH"/>
</dbReference>
<dbReference type="CDD" id="cd00093">
    <property type="entry name" value="HTH_XRE"/>
    <property type="match status" value="1"/>
</dbReference>
<evidence type="ECO:0000259" key="1">
    <source>
        <dbReference type="PROSITE" id="PS50943"/>
    </source>
</evidence>
<accession>A0A1N7J511</accession>
<dbReference type="AlphaFoldDB" id="A0A1N7J511"/>
<feature type="domain" description="HTH cro/C1-type" evidence="1">
    <location>
        <begin position="35"/>
        <end position="89"/>
    </location>
</feature>
<organism evidence="2 3">
    <name type="scientific">Rhodobacter aestuarii</name>
    <dbReference type="NCBI Taxonomy" id="453582"/>
    <lineage>
        <taxon>Bacteria</taxon>
        <taxon>Pseudomonadati</taxon>
        <taxon>Pseudomonadota</taxon>
        <taxon>Alphaproteobacteria</taxon>
        <taxon>Rhodobacterales</taxon>
        <taxon>Rhodobacter group</taxon>
        <taxon>Rhodobacter</taxon>
    </lineage>
</organism>
<protein>
    <submittedName>
        <fullName evidence="2">Helix-turn-helix domain-containing protein</fullName>
    </submittedName>
</protein>
<gene>
    <name evidence="2" type="ORF">SAMN05421580_101359</name>
</gene>
<dbReference type="SMART" id="SM00530">
    <property type="entry name" value="HTH_XRE"/>
    <property type="match status" value="1"/>
</dbReference>